<evidence type="ECO:0000313" key="4">
    <source>
        <dbReference type="Proteomes" id="UP001164929"/>
    </source>
</evidence>
<gene>
    <name evidence="3" type="ORF">NC653_038962</name>
</gene>
<name>A0AAD6LCN8_9ROSI</name>
<organism evidence="3 4">
    <name type="scientific">Populus alba x Populus x berolinensis</name>
    <dbReference type="NCBI Taxonomy" id="444605"/>
    <lineage>
        <taxon>Eukaryota</taxon>
        <taxon>Viridiplantae</taxon>
        <taxon>Streptophyta</taxon>
        <taxon>Embryophyta</taxon>
        <taxon>Tracheophyta</taxon>
        <taxon>Spermatophyta</taxon>
        <taxon>Magnoliopsida</taxon>
        <taxon>eudicotyledons</taxon>
        <taxon>Gunneridae</taxon>
        <taxon>Pentapetalae</taxon>
        <taxon>rosids</taxon>
        <taxon>fabids</taxon>
        <taxon>Malpighiales</taxon>
        <taxon>Salicaceae</taxon>
        <taxon>Saliceae</taxon>
        <taxon>Populus</taxon>
    </lineage>
</organism>
<dbReference type="Proteomes" id="UP001164929">
    <property type="component" value="Chromosome 18"/>
</dbReference>
<sequence>MSNGEVAPEDIMVPATDNSSSHTRTVRLQHGSHGLSQPPSKQRLETLFHSSSRERAQASVHQLLSHKKFLLHHETVSTCLPSSASPWPALDRGGNKEDLSSTSAYVIYLGQNPISWSSKKQHTTTRSSTEAEYRAVADTTAEISWISSLLSELHFPVSHTPVIYYDNIGATQLSSNPVFHSIIKHIAIDFHFIRQKVQSGTLRVSHVSSNDQLADALMKSLPRSQFWILKDKIGLIDPVHLEGAWRKLFFGTGAHRDLSIDFSKVPPRYIFLSDGMMREMPWKGASIALPMFYVRSEVDLGVGEFLDLKLFVDWEQWRYKEKGRRKIRKGRSRPAVTHGATGGKEEGEWQWFAGQGEWELPYPYPVMAQGESELPYPYPVIRIGKGGWGDLYATARKAWLSFFFLFFIMVVGHERVWVK</sequence>
<dbReference type="PANTHER" id="PTHR11439">
    <property type="entry name" value="GAG-POL-RELATED RETROTRANSPOSON"/>
    <property type="match status" value="1"/>
</dbReference>
<dbReference type="EMBL" id="JAQIZT010000018">
    <property type="protein sequence ID" value="KAJ6956901.1"/>
    <property type="molecule type" value="Genomic_DNA"/>
</dbReference>
<keyword evidence="2" id="KW-0812">Transmembrane</keyword>
<keyword evidence="2" id="KW-1133">Transmembrane helix</keyword>
<keyword evidence="4" id="KW-1185">Reference proteome</keyword>
<feature type="transmembrane region" description="Helical" evidence="2">
    <location>
        <begin position="398"/>
        <end position="418"/>
    </location>
</feature>
<comment type="caution">
    <text evidence="3">The sequence shown here is derived from an EMBL/GenBank/DDBJ whole genome shotgun (WGS) entry which is preliminary data.</text>
</comment>
<reference evidence="3 4" key="1">
    <citation type="journal article" date="2023" name="Mol. Ecol. Resour.">
        <title>Chromosome-level genome assembly of a triploid poplar Populus alba 'Berolinensis'.</title>
        <authorList>
            <person name="Chen S."/>
            <person name="Yu Y."/>
            <person name="Wang X."/>
            <person name="Wang S."/>
            <person name="Zhang T."/>
            <person name="Zhou Y."/>
            <person name="He R."/>
            <person name="Meng N."/>
            <person name="Wang Y."/>
            <person name="Liu W."/>
            <person name="Liu Z."/>
            <person name="Liu J."/>
            <person name="Guo Q."/>
            <person name="Huang H."/>
            <person name="Sederoff R.R."/>
            <person name="Wang G."/>
            <person name="Qu G."/>
            <person name="Chen S."/>
        </authorList>
    </citation>
    <scope>NUCLEOTIDE SEQUENCE [LARGE SCALE GENOMIC DNA]</scope>
    <source>
        <strain evidence="3">SC-2020</strain>
    </source>
</reference>
<feature type="region of interest" description="Disordered" evidence="1">
    <location>
        <begin position="1"/>
        <end position="41"/>
    </location>
</feature>
<evidence type="ECO:0000313" key="3">
    <source>
        <dbReference type="EMBL" id="KAJ6956901.1"/>
    </source>
</evidence>
<protein>
    <submittedName>
        <fullName evidence="3">Uncharacterized protein</fullName>
    </submittedName>
</protein>
<dbReference type="AlphaFoldDB" id="A0AAD6LCN8"/>
<keyword evidence="2" id="KW-0472">Membrane</keyword>
<dbReference type="CDD" id="cd09272">
    <property type="entry name" value="RNase_HI_RT_Ty1"/>
    <property type="match status" value="1"/>
</dbReference>
<proteinExistence type="predicted"/>
<evidence type="ECO:0000256" key="1">
    <source>
        <dbReference type="SAM" id="MobiDB-lite"/>
    </source>
</evidence>
<dbReference type="PANTHER" id="PTHR11439:SF455">
    <property type="entry name" value="RLK (RECEPTOR-LIKE PROTEIN KINASE) 8, PUTATIVE-RELATED"/>
    <property type="match status" value="1"/>
</dbReference>
<evidence type="ECO:0000256" key="2">
    <source>
        <dbReference type="SAM" id="Phobius"/>
    </source>
</evidence>
<accession>A0AAD6LCN8</accession>